<keyword evidence="9" id="KW-0472">Membrane</keyword>
<keyword evidence="6" id="KW-0735">Signal-anchor</keyword>
<dbReference type="InterPro" id="IPR050943">
    <property type="entry name" value="Glycosyltr_29_Sialyltrsf"/>
</dbReference>
<dbReference type="GO" id="GO:0006491">
    <property type="term" value="P:N-glycan processing"/>
    <property type="evidence" value="ECO:0007669"/>
    <property type="project" value="TreeGrafter"/>
</dbReference>
<dbReference type="Pfam" id="PF00777">
    <property type="entry name" value="Glyco_transf_29"/>
    <property type="match status" value="1"/>
</dbReference>
<dbReference type="GO" id="GO:0003828">
    <property type="term" value="F:alpha-N-acetylneuraminate alpha-2,8-sialyltransferase activity"/>
    <property type="evidence" value="ECO:0007669"/>
    <property type="project" value="TreeGrafter"/>
</dbReference>
<dbReference type="InterPro" id="IPR001675">
    <property type="entry name" value="Glyco_trans_29"/>
</dbReference>
<proteinExistence type="inferred from homology"/>
<dbReference type="Proteomes" id="UP000838412">
    <property type="component" value="Chromosome 16"/>
</dbReference>
<dbReference type="Gene3D" id="3.90.1480.20">
    <property type="entry name" value="Glycosyl transferase family 29"/>
    <property type="match status" value="1"/>
</dbReference>
<keyword evidence="8" id="KW-0333">Golgi apparatus</keyword>
<keyword evidence="7" id="KW-1133">Transmembrane helix</keyword>
<accession>A0A8J9Z5U1</accession>
<dbReference type="PANTHER" id="PTHR11987:SF53">
    <property type="entry name" value="ALPHA-2,8-SIALYLTRANSFERASE 8F-LIKE"/>
    <property type="match status" value="1"/>
</dbReference>
<dbReference type="PANTHER" id="PTHR11987">
    <property type="entry name" value="ALPHA-2,8-SIALYLTRANSFERASE"/>
    <property type="match status" value="1"/>
</dbReference>
<name>A0A8J9Z5U1_BRALA</name>
<evidence type="ECO:0000256" key="5">
    <source>
        <dbReference type="ARBA" id="ARBA00022692"/>
    </source>
</evidence>
<dbReference type="CDD" id="cd23963">
    <property type="entry name" value="GT29_ST8SIA"/>
    <property type="match status" value="1"/>
</dbReference>
<dbReference type="EMBL" id="OV696701">
    <property type="protein sequence ID" value="CAH1248190.1"/>
    <property type="molecule type" value="Genomic_DNA"/>
</dbReference>
<reference evidence="11" key="1">
    <citation type="submission" date="2022-01" db="EMBL/GenBank/DDBJ databases">
        <authorList>
            <person name="Braso-Vives M."/>
        </authorList>
    </citation>
    <scope>NUCLEOTIDE SEQUENCE</scope>
</reference>
<sequence>MERYINPLASAPRLETEKPWTQNKAEFLKLKNVLSSILSPSITAVRVNADFDLIRHCLETRECKKVSALRHYGTCALVGSSGILLNSRCGDEIDASDFVIRFNLSPQDGYTKDVGRKSSMMVLNTAMSHKAYDLYNTTDVNKEKRLKDMFKSADNTILFFPKSHRFWWMYRGLEQILRRQGLNVAVVMGVATSESGHDDIRHKVWEALDKHHTREMPSTGLLLVEIAITFCDRIRLYGFYPFAREQQDHAVPFHYWEASINVPGPDNIHNFPAEFELLRKLHLNGVIEHKITPCEFEHSL</sequence>
<comment type="similarity">
    <text evidence="2">Belongs to the glycosyltransferase 29 family.</text>
</comment>
<evidence type="ECO:0000256" key="2">
    <source>
        <dbReference type="ARBA" id="ARBA00006003"/>
    </source>
</evidence>
<keyword evidence="10" id="KW-0325">Glycoprotein</keyword>
<evidence type="ECO:0000256" key="9">
    <source>
        <dbReference type="ARBA" id="ARBA00023136"/>
    </source>
</evidence>
<protein>
    <submittedName>
        <fullName evidence="11">ST8SIA2 protein</fullName>
    </submittedName>
</protein>
<dbReference type="OrthoDB" id="10264956at2759"/>
<dbReference type="GO" id="GO:0009311">
    <property type="term" value="P:oligosaccharide metabolic process"/>
    <property type="evidence" value="ECO:0007669"/>
    <property type="project" value="TreeGrafter"/>
</dbReference>
<evidence type="ECO:0000256" key="6">
    <source>
        <dbReference type="ARBA" id="ARBA00022968"/>
    </source>
</evidence>
<keyword evidence="5" id="KW-0812">Transmembrane</keyword>
<keyword evidence="3" id="KW-0328">Glycosyltransferase</keyword>
<evidence type="ECO:0000256" key="10">
    <source>
        <dbReference type="ARBA" id="ARBA00023180"/>
    </source>
</evidence>
<evidence type="ECO:0000256" key="3">
    <source>
        <dbReference type="ARBA" id="ARBA00022676"/>
    </source>
</evidence>
<evidence type="ECO:0000313" key="11">
    <source>
        <dbReference type="EMBL" id="CAH1248190.1"/>
    </source>
</evidence>
<gene>
    <name evidence="11" type="primary">ST8SIA2</name>
    <name evidence="11" type="ORF">BLAG_LOCUS9603</name>
</gene>
<dbReference type="InterPro" id="IPR038578">
    <property type="entry name" value="GT29-like_sf"/>
</dbReference>
<evidence type="ECO:0000256" key="4">
    <source>
        <dbReference type="ARBA" id="ARBA00022679"/>
    </source>
</evidence>
<evidence type="ECO:0000256" key="7">
    <source>
        <dbReference type="ARBA" id="ARBA00022989"/>
    </source>
</evidence>
<dbReference type="GO" id="GO:0000139">
    <property type="term" value="C:Golgi membrane"/>
    <property type="evidence" value="ECO:0007669"/>
    <property type="project" value="UniProtKB-SubCell"/>
</dbReference>
<keyword evidence="12" id="KW-1185">Reference proteome</keyword>
<keyword evidence="4" id="KW-0808">Transferase</keyword>
<dbReference type="AlphaFoldDB" id="A0A8J9Z5U1"/>
<evidence type="ECO:0000256" key="1">
    <source>
        <dbReference type="ARBA" id="ARBA00004323"/>
    </source>
</evidence>
<evidence type="ECO:0000313" key="12">
    <source>
        <dbReference type="Proteomes" id="UP000838412"/>
    </source>
</evidence>
<comment type="subcellular location">
    <subcellularLocation>
        <location evidence="1">Golgi apparatus membrane</location>
        <topology evidence="1">Single-pass type II membrane protein</topology>
    </subcellularLocation>
</comment>
<organism evidence="11 12">
    <name type="scientific">Branchiostoma lanceolatum</name>
    <name type="common">Common lancelet</name>
    <name type="synonym">Amphioxus lanceolatum</name>
    <dbReference type="NCBI Taxonomy" id="7740"/>
    <lineage>
        <taxon>Eukaryota</taxon>
        <taxon>Metazoa</taxon>
        <taxon>Chordata</taxon>
        <taxon>Cephalochordata</taxon>
        <taxon>Leptocardii</taxon>
        <taxon>Amphioxiformes</taxon>
        <taxon>Branchiostomatidae</taxon>
        <taxon>Branchiostoma</taxon>
    </lineage>
</organism>
<evidence type="ECO:0000256" key="8">
    <source>
        <dbReference type="ARBA" id="ARBA00023034"/>
    </source>
</evidence>